<dbReference type="EMBL" id="JBHHMI010000006">
    <property type="protein sequence ID" value="MFB5266973.1"/>
    <property type="molecule type" value="Genomic_DNA"/>
</dbReference>
<dbReference type="PANTHER" id="PTHR33639">
    <property type="entry name" value="THIOL-DISULFIDE OXIDOREDUCTASE DCC"/>
    <property type="match status" value="1"/>
</dbReference>
<name>A0ABV5ARY1_9BACL</name>
<comment type="caution">
    <text evidence="1">The sequence shown here is derived from an EMBL/GenBank/DDBJ whole genome shotgun (WGS) entry which is preliminary data.</text>
</comment>
<dbReference type="RefSeq" id="WP_375354938.1">
    <property type="nucleotide sequence ID" value="NZ_JBHHMI010000006.1"/>
</dbReference>
<evidence type="ECO:0000313" key="1">
    <source>
        <dbReference type="EMBL" id="MFB5266973.1"/>
    </source>
</evidence>
<dbReference type="Pfam" id="PF04134">
    <property type="entry name" value="DCC1-like"/>
    <property type="match status" value="1"/>
</dbReference>
<keyword evidence="2" id="KW-1185">Reference proteome</keyword>
<protein>
    <submittedName>
        <fullName evidence="1">Thiol-disulfide oxidoreductase DCC family protein</fullName>
    </submittedName>
</protein>
<dbReference type="InterPro" id="IPR007263">
    <property type="entry name" value="DCC1-like"/>
</dbReference>
<organism evidence="1 2">
    <name type="scientific">Paenibacillus enshidis</name>
    <dbReference type="NCBI Taxonomy" id="1458439"/>
    <lineage>
        <taxon>Bacteria</taxon>
        <taxon>Bacillati</taxon>
        <taxon>Bacillota</taxon>
        <taxon>Bacilli</taxon>
        <taxon>Bacillales</taxon>
        <taxon>Paenibacillaceae</taxon>
        <taxon>Paenibacillus</taxon>
    </lineage>
</organism>
<dbReference type="InterPro" id="IPR052927">
    <property type="entry name" value="DCC_oxidoreductase"/>
</dbReference>
<accession>A0ABV5ARY1</accession>
<dbReference type="PANTHER" id="PTHR33639:SF2">
    <property type="entry name" value="DUF393 DOMAIN-CONTAINING PROTEIN"/>
    <property type="match status" value="1"/>
</dbReference>
<evidence type="ECO:0000313" key="2">
    <source>
        <dbReference type="Proteomes" id="UP001580346"/>
    </source>
</evidence>
<reference evidence="1 2" key="1">
    <citation type="submission" date="2024-09" db="EMBL/GenBank/DDBJ databases">
        <title>Paenibacillus zeirhizospherea sp. nov., isolated from surface of the maize (Zea mays) roots in a horticulture field, Hungary.</title>
        <authorList>
            <person name="Marton D."/>
            <person name="Farkas M."/>
            <person name="Bedics A."/>
            <person name="Toth E."/>
            <person name="Tancsics A."/>
            <person name="Boka K."/>
            <person name="Maroti G."/>
            <person name="Kriszt B."/>
            <person name="Cserhati M."/>
        </authorList>
    </citation>
    <scope>NUCLEOTIDE SEQUENCE [LARGE SCALE GENOMIC DNA]</scope>
    <source>
        <strain evidence="1 2">KCTC 33519</strain>
    </source>
</reference>
<sequence length="150" mass="17209">MTEREAVAAGLHDKHRGHSIVLVDGVCHFCQGAVQFILKRDPKGRHHFGSLQSEEGKRLLEAGNLPPDRLDTLVLFEDGAYFTKSTAVLRIARNLRFPYPLAYLFILIPRPIRDALYTYIARNRYRWFGKDDGDGAQCRIPSPEVRERFL</sequence>
<proteinExistence type="predicted"/>
<dbReference type="Proteomes" id="UP001580346">
    <property type="component" value="Unassembled WGS sequence"/>
</dbReference>
<gene>
    <name evidence="1" type="ORF">ACE41H_09245</name>
</gene>